<dbReference type="EnsemblPlants" id="TraesCS3D02G290300.1">
    <property type="protein sequence ID" value="TraesCS3D02G290300.1.cds1"/>
    <property type="gene ID" value="TraesCS3D02G290300"/>
</dbReference>
<dbReference type="Gramene" id="TraesJAG3D03G01924590.1">
    <property type="protein sequence ID" value="TraesJAG3D03G01924590.1.CDS1"/>
    <property type="gene ID" value="TraesJAG3D03G01924590"/>
</dbReference>
<dbReference type="Gramene" id="TraesJUL3D03G01934290.2">
    <property type="protein sequence ID" value="TraesJUL3D03G01934290.2.CDS1"/>
    <property type="gene ID" value="TraesJUL3D03G01934290"/>
</dbReference>
<feature type="region of interest" description="Disordered" evidence="1">
    <location>
        <begin position="1"/>
        <end position="26"/>
    </location>
</feature>
<keyword evidence="3" id="KW-1185">Reference proteome</keyword>
<proteinExistence type="predicted"/>
<dbReference type="AlphaFoldDB" id="A0A3B6GYY0"/>
<evidence type="ECO:0008006" key="4">
    <source>
        <dbReference type="Google" id="ProtNLM"/>
    </source>
</evidence>
<feature type="region of interest" description="Disordered" evidence="1">
    <location>
        <begin position="190"/>
        <end position="216"/>
    </location>
</feature>
<dbReference type="Gramene" id="TraesSYM3D03G01940340.2">
    <property type="protein sequence ID" value="TraesSYM3D03G01940340.2.CDS1"/>
    <property type="gene ID" value="TraesSYM3D03G01940340"/>
</dbReference>
<dbReference type="Gramene" id="TraesLDM3D03G01914660.2">
    <property type="protein sequence ID" value="TraesLDM3D03G01914660.2.CDS1"/>
    <property type="gene ID" value="TraesLDM3D03G01914660"/>
</dbReference>
<reference evidence="2" key="2">
    <citation type="submission" date="2018-10" db="UniProtKB">
        <authorList>
            <consortium name="EnsemblPlants"/>
        </authorList>
    </citation>
    <scope>IDENTIFICATION</scope>
</reference>
<dbReference type="Gramene" id="TraesJUL3D03G01934290.3">
    <property type="protein sequence ID" value="TraesJUL3D03G01934290.3.CDS1"/>
    <property type="gene ID" value="TraesJUL3D03G01934290"/>
</dbReference>
<dbReference type="Gramene" id="TraesNOR3D03G01943120.2">
    <property type="protein sequence ID" value="TraesNOR3D03G01943120.2.CDS1"/>
    <property type="gene ID" value="TraesNOR3D03G01943120"/>
</dbReference>
<dbReference type="Gramene" id="TraesWEE_scaffold_010652_01G000100.1">
    <property type="protein sequence ID" value="TraesWEE_scaffold_010652_01G000100.1"/>
    <property type="gene ID" value="TraesWEE_scaffold_010652_01G000100"/>
</dbReference>
<dbReference type="Gramene" id="TraesKAR3D01G0290880.2">
    <property type="protein sequence ID" value="cds.TraesKAR3D01G0290880.2"/>
    <property type="gene ID" value="TraesKAR3D01G0290880"/>
</dbReference>
<dbReference type="Gramene" id="TraesCAD_scaffold_049247_01G000200.1">
    <property type="protein sequence ID" value="TraesCAD_scaffold_049247_01G000200.1"/>
    <property type="gene ID" value="TraesCAD_scaffold_049247_01G000200"/>
</dbReference>
<dbReference type="Gramene" id="TraesSYM3D03G01940340.1">
    <property type="protein sequence ID" value="TraesSYM3D03G01940340.1.CDS1"/>
    <property type="gene ID" value="TraesSYM3D03G01940340"/>
</dbReference>
<dbReference type="Gramene" id="TraesJAG3D03G01924590.2">
    <property type="protein sequence ID" value="TraesJAG3D03G01924590.2.CDS1"/>
    <property type="gene ID" value="TraesJAG3D03G01924590"/>
</dbReference>
<dbReference type="Gramene" id="TraesKAR3D01G0290880.1">
    <property type="protein sequence ID" value="cds.TraesKAR3D01G0290880.1"/>
    <property type="gene ID" value="TraesKAR3D01G0290880"/>
</dbReference>
<accession>A0A3B6GYY0</accession>
<dbReference type="RefSeq" id="XP_044357818.1">
    <property type="nucleotide sequence ID" value="XM_044501883.1"/>
</dbReference>
<dbReference type="Gramene" id="TraesCS3D03G0667900.1">
    <property type="protein sequence ID" value="TraesCS3D03G0667900.1.CDS1"/>
    <property type="gene ID" value="TraesCS3D03G0667900"/>
</dbReference>
<dbReference type="Gramene" id="TraesMAC3D03G01914860.1">
    <property type="protein sequence ID" value="TraesMAC3D03G01914860.1.CDS1"/>
    <property type="gene ID" value="TraesMAC3D03G01914860"/>
</dbReference>
<dbReference type="Gramene" id="TraesCS3D02G290300.1">
    <property type="protein sequence ID" value="TraesCS3D02G290300.1.cds1"/>
    <property type="gene ID" value="TraesCS3D02G290300"/>
</dbReference>
<gene>
    <name evidence="2" type="primary">LOC123079179</name>
</gene>
<dbReference type="Gramene" id="TraesARI3D03G01949980.2">
    <property type="protein sequence ID" value="TraesARI3D03G01949980.2.CDS1"/>
    <property type="gene ID" value="TraesARI3D03G01949980"/>
</dbReference>
<reference evidence="2" key="1">
    <citation type="submission" date="2018-08" db="EMBL/GenBank/DDBJ databases">
        <authorList>
            <person name="Rossello M."/>
        </authorList>
    </citation>
    <scope>NUCLEOTIDE SEQUENCE [LARGE SCALE GENOMIC DNA]</scope>
    <source>
        <strain evidence="2">cv. Chinese Spring</strain>
    </source>
</reference>
<dbReference type="Gramene" id="TraesCLE_scaffold_118887_01G000100.1">
    <property type="protein sequence ID" value="TraesCLE_scaffold_118887_01G000100.1"/>
    <property type="gene ID" value="TraesCLE_scaffold_118887_01G000100"/>
</dbReference>
<dbReference type="Gramene" id="TraesSTA3D03G01911350.2">
    <property type="protein sequence ID" value="TraesSTA3D03G01911350.2.CDS1"/>
    <property type="gene ID" value="TraesSTA3D03G01911350"/>
</dbReference>
<feature type="compositionally biased region" description="Polar residues" evidence="1">
    <location>
        <begin position="114"/>
        <end position="123"/>
    </location>
</feature>
<dbReference type="Gramene" id="TraesJUL3D03G01934290.1">
    <property type="protein sequence ID" value="TraesJUL3D03G01934290.1.CDS1"/>
    <property type="gene ID" value="TraesJUL3D03G01934290"/>
</dbReference>
<feature type="region of interest" description="Disordered" evidence="1">
    <location>
        <begin position="76"/>
        <end position="176"/>
    </location>
</feature>
<dbReference type="Gramene" id="TraesNOR3D03G01943120.1">
    <property type="protein sequence ID" value="TraesNOR3D03G01943120.1.CDS1"/>
    <property type="gene ID" value="TraesNOR3D03G01943120"/>
</dbReference>
<evidence type="ECO:0000313" key="3">
    <source>
        <dbReference type="Proteomes" id="UP000019116"/>
    </source>
</evidence>
<dbReference type="InterPro" id="IPR027417">
    <property type="entry name" value="P-loop_NTPase"/>
</dbReference>
<dbReference type="Gramene" id="TraesLDM3D03G01914660.1">
    <property type="protein sequence ID" value="TraesLDM3D03G01914660.1.CDS1"/>
    <property type="gene ID" value="TraesLDM3D03G01914660"/>
</dbReference>
<dbReference type="Gramene" id="TraesRN3D0100699000.1">
    <property type="protein sequence ID" value="TraesRN3D0100699000.1"/>
    <property type="gene ID" value="TraesRN3D0100699000"/>
</dbReference>
<dbReference type="Gramene" id="TraesMAC3D03G01914860.2">
    <property type="protein sequence ID" value="TraesMAC3D03G01914860.2.CDS1"/>
    <property type="gene ID" value="TraesMAC3D03G01914860"/>
</dbReference>
<dbReference type="OrthoDB" id="439792at2759"/>
<dbReference type="Gramene" id="TraesARI3D03G01949980.1">
    <property type="protein sequence ID" value="TraesARI3D03G01949980.1.CDS1"/>
    <property type="gene ID" value="TraesARI3D03G01949980"/>
</dbReference>
<dbReference type="Proteomes" id="UP000019116">
    <property type="component" value="Chromosome 3D"/>
</dbReference>
<dbReference type="Gramene" id="TraesLAC3D03G01857990.1">
    <property type="protein sequence ID" value="TraesLAC3D03G01857990.1.CDS1"/>
    <property type="gene ID" value="TraesLAC3D03G01857990"/>
</dbReference>
<dbReference type="STRING" id="4565.A0A3B6GYY0"/>
<dbReference type="Gene3D" id="3.40.50.300">
    <property type="entry name" value="P-loop containing nucleotide triphosphate hydrolases"/>
    <property type="match status" value="1"/>
</dbReference>
<dbReference type="Gramene" id="TraesROB_scaffold_011803_01G000200.1">
    <property type="protein sequence ID" value="TraesROB_scaffold_011803_01G000200.1"/>
    <property type="gene ID" value="TraesROB_scaffold_011803_01G000200"/>
</dbReference>
<dbReference type="Gramene" id="TraesSTA3D03G01911350.1">
    <property type="protein sequence ID" value="TraesSTA3D03G01911350.1.CDS1"/>
    <property type="gene ID" value="TraesSTA3D03G01911350"/>
</dbReference>
<evidence type="ECO:0000313" key="2">
    <source>
        <dbReference type="EnsemblPlants" id="TraesCS3D02G290300.1.cds1"/>
    </source>
</evidence>
<name>A0A3B6GYY0_WHEAT</name>
<protein>
    <recommendedName>
        <fullName evidence="4">Adenylate kinase</fullName>
    </recommendedName>
</protein>
<organism evidence="2">
    <name type="scientific">Triticum aestivum</name>
    <name type="common">Wheat</name>
    <dbReference type="NCBI Taxonomy" id="4565"/>
    <lineage>
        <taxon>Eukaryota</taxon>
        <taxon>Viridiplantae</taxon>
        <taxon>Streptophyta</taxon>
        <taxon>Embryophyta</taxon>
        <taxon>Tracheophyta</taxon>
        <taxon>Spermatophyta</taxon>
        <taxon>Magnoliopsida</taxon>
        <taxon>Liliopsida</taxon>
        <taxon>Poales</taxon>
        <taxon>Poaceae</taxon>
        <taxon>BOP clade</taxon>
        <taxon>Pooideae</taxon>
        <taxon>Triticodae</taxon>
        <taxon>Triticeae</taxon>
        <taxon>Triticinae</taxon>
        <taxon>Triticum</taxon>
    </lineage>
</organism>
<dbReference type="GeneID" id="123079179"/>
<evidence type="ECO:0000256" key="1">
    <source>
        <dbReference type="SAM" id="MobiDB-lite"/>
    </source>
</evidence>
<sequence length="277" mass="29710">MGAGGAWAKGPPAAERCARRGGRGPVEDGARVQWVFVSCPGVGKATYAGRLSRLHGVPHINTGALLRKPPLQRAATISPTHRAPPPSAPAVGQPPAVERRHRLPSSHRDPPGSKNPSTQSSPRFLNRTYRQPAYWRGVGRDPDGDGGPEVGGSEVRQRRARCGRGGEGWAGVGDEQRLGRALGEAEARGHSCAGRLPPPRQPLSTPMPAGHRRGGLDISSMTHIGVLLEREGKENIEQAVIRKAAAQSLVEHAEEEMHLKRLTMSRLPKFFIEASTD</sequence>